<dbReference type="AlphaFoldDB" id="A0AAW2ZHF1"/>
<feature type="domain" description="Alpha galactosidase C-terminal" evidence="9">
    <location>
        <begin position="333"/>
        <end position="414"/>
    </location>
</feature>
<keyword evidence="5 7" id="KW-0378">Hydrolase</keyword>
<dbReference type="PRINTS" id="PR00740">
    <property type="entry name" value="GLHYDRLASE27"/>
</dbReference>
<name>A0AAW2ZHF1_9EUKA</name>
<organism evidence="10 11">
    <name type="scientific">Acrasis kona</name>
    <dbReference type="NCBI Taxonomy" id="1008807"/>
    <lineage>
        <taxon>Eukaryota</taxon>
        <taxon>Discoba</taxon>
        <taxon>Heterolobosea</taxon>
        <taxon>Tetramitia</taxon>
        <taxon>Eutetramitia</taxon>
        <taxon>Acrasidae</taxon>
        <taxon>Acrasis</taxon>
    </lineage>
</organism>
<dbReference type="InterPro" id="IPR000111">
    <property type="entry name" value="Glyco_hydro_27/36_CS"/>
</dbReference>
<evidence type="ECO:0000313" key="11">
    <source>
        <dbReference type="Proteomes" id="UP001431209"/>
    </source>
</evidence>
<dbReference type="InterPro" id="IPR041233">
    <property type="entry name" value="Melibiase_C"/>
</dbReference>
<dbReference type="PANTHER" id="PTHR11452:SF75">
    <property type="entry name" value="ALPHA-GALACTOSIDASE MEL1"/>
    <property type="match status" value="1"/>
</dbReference>
<dbReference type="SUPFAM" id="SSF51011">
    <property type="entry name" value="Glycosyl hydrolase domain"/>
    <property type="match status" value="1"/>
</dbReference>
<dbReference type="Pfam" id="PF16499">
    <property type="entry name" value="Melibiase_2"/>
    <property type="match status" value="1"/>
</dbReference>
<dbReference type="PANTHER" id="PTHR11452">
    <property type="entry name" value="ALPHA-GALACTOSIDASE/ALPHA-N-ACETYLGALACTOSAMINIDASE"/>
    <property type="match status" value="1"/>
</dbReference>
<feature type="chain" id="PRO_5043621303" description="Alpha-galactosidase" evidence="8">
    <location>
        <begin position="19"/>
        <end position="418"/>
    </location>
</feature>
<evidence type="ECO:0000256" key="2">
    <source>
        <dbReference type="ARBA" id="ARBA00009743"/>
    </source>
</evidence>
<evidence type="ECO:0000256" key="8">
    <source>
        <dbReference type="SAM" id="SignalP"/>
    </source>
</evidence>
<dbReference type="Pfam" id="PF17801">
    <property type="entry name" value="Melibiase_C"/>
    <property type="match status" value="1"/>
</dbReference>
<evidence type="ECO:0000256" key="1">
    <source>
        <dbReference type="ARBA" id="ARBA00001255"/>
    </source>
</evidence>
<dbReference type="InterPro" id="IPR002241">
    <property type="entry name" value="Glyco_hydro_27"/>
</dbReference>
<keyword evidence="11" id="KW-1185">Reference proteome</keyword>
<dbReference type="Gene3D" id="2.60.40.1180">
    <property type="entry name" value="Golgi alpha-mannosidase II"/>
    <property type="match status" value="1"/>
</dbReference>
<evidence type="ECO:0000256" key="3">
    <source>
        <dbReference type="ARBA" id="ARBA00012755"/>
    </source>
</evidence>
<dbReference type="Gene3D" id="3.20.20.70">
    <property type="entry name" value="Aldolase class I"/>
    <property type="match status" value="1"/>
</dbReference>
<evidence type="ECO:0000256" key="7">
    <source>
        <dbReference type="RuleBase" id="RU361168"/>
    </source>
</evidence>
<sequence>MKLNILLAALLVVGYVSAFDNGVARTPPMGWNSWNLFACNINEQLIIETIDAMSSKLLKYGYQYVNIDDCWSRKEGRDNTTKELIADPIRFPRGIKYLADYAHSKGVKLGIYSDVGFLTCAGYPASGKDFYEIDAKTFAKWGVDYLKFDWCFTDDEIRAAPWKFYGRMSQALNSTGRPIFYSICNWGDFKPWEWAPKISNSWRTTGDINPSWASVIDILDKNRPLHQFSGPYTFNDPDMLEVEVDRPPNKLTVEEARSHFTLWAMLNSPLLLGNDIRRIDDQDRKWAKDIITNEEVIALSQDNLVLQAKVLYEDKRGEIKDNKCVDQNGCVWIEVWGKQLVGGNIAVAVLNRAGVDVNDPKFKKESHTIPLKSIGLSDTNEYVVRNLWTKQKTNAKQQFTTDSIDQHSIAVYKFTKAQ</sequence>
<dbReference type="PROSITE" id="PS00512">
    <property type="entry name" value="ALPHA_GALACTOSIDASE"/>
    <property type="match status" value="1"/>
</dbReference>
<dbReference type="EMBL" id="JAOPGA020001475">
    <property type="protein sequence ID" value="KAL0488769.1"/>
    <property type="molecule type" value="Genomic_DNA"/>
</dbReference>
<evidence type="ECO:0000256" key="4">
    <source>
        <dbReference type="ARBA" id="ARBA00022729"/>
    </source>
</evidence>
<dbReference type="InterPro" id="IPR013785">
    <property type="entry name" value="Aldolase_TIM"/>
</dbReference>
<dbReference type="Proteomes" id="UP001431209">
    <property type="component" value="Unassembled WGS sequence"/>
</dbReference>
<dbReference type="InterPro" id="IPR017853">
    <property type="entry name" value="GH"/>
</dbReference>
<accession>A0AAW2ZHF1</accession>
<evidence type="ECO:0000313" key="10">
    <source>
        <dbReference type="EMBL" id="KAL0488769.1"/>
    </source>
</evidence>
<comment type="caution">
    <text evidence="10">The sequence shown here is derived from an EMBL/GenBank/DDBJ whole genome shotgun (WGS) entry which is preliminary data.</text>
</comment>
<proteinExistence type="inferred from homology"/>
<comment type="catalytic activity">
    <reaction evidence="1 7">
        <text>Hydrolysis of terminal, non-reducing alpha-D-galactose residues in alpha-D-galactosides, including galactose oligosaccharides, galactomannans and galactolipids.</text>
        <dbReference type="EC" id="3.2.1.22"/>
    </reaction>
</comment>
<dbReference type="CDD" id="cd14792">
    <property type="entry name" value="GH27"/>
    <property type="match status" value="1"/>
</dbReference>
<keyword evidence="4 8" id="KW-0732">Signal</keyword>
<dbReference type="SUPFAM" id="SSF51445">
    <property type="entry name" value="(Trans)glycosidases"/>
    <property type="match status" value="1"/>
</dbReference>
<dbReference type="FunFam" id="3.20.20.70:FF:000197">
    <property type="entry name" value="Alpha-galactosidase"/>
    <property type="match status" value="1"/>
</dbReference>
<reference evidence="10 11" key="1">
    <citation type="submission" date="2024-03" db="EMBL/GenBank/DDBJ databases">
        <title>The Acrasis kona genome and developmental transcriptomes reveal deep origins of eukaryotic multicellular pathways.</title>
        <authorList>
            <person name="Sheikh S."/>
            <person name="Fu C.-J."/>
            <person name="Brown M.W."/>
            <person name="Baldauf S.L."/>
        </authorList>
    </citation>
    <scope>NUCLEOTIDE SEQUENCE [LARGE SCALE GENOMIC DNA]</scope>
    <source>
        <strain evidence="10 11">ATCC MYA-3509</strain>
    </source>
</reference>
<dbReference type="InterPro" id="IPR013780">
    <property type="entry name" value="Glyco_hydro_b"/>
</dbReference>
<comment type="similarity">
    <text evidence="2 7">Belongs to the glycosyl hydrolase 27 family.</text>
</comment>
<keyword evidence="7" id="KW-1015">Disulfide bond</keyword>
<keyword evidence="6 7" id="KW-0326">Glycosidase</keyword>
<dbReference type="GO" id="GO:0005975">
    <property type="term" value="P:carbohydrate metabolic process"/>
    <property type="evidence" value="ECO:0007669"/>
    <property type="project" value="InterPro"/>
</dbReference>
<gene>
    <name evidence="10" type="ORF">AKO1_003852</name>
</gene>
<dbReference type="GO" id="GO:0004557">
    <property type="term" value="F:alpha-galactosidase activity"/>
    <property type="evidence" value="ECO:0007669"/>
    <property type="project" value="UniProtKB-EC"/>
</dbReference>
<feature type="signal peptide" evidence="8">
    <location>
        <begin position="1"/>
        <end position="18"/>
    </location>
</feature>
<evidence type="ECO:0000256" key="6">
    <source>
        <dbReference type="ARBA" id="ARBA00023295"/>
    </source>
</evidence>
<dbReference type="EC" id="3.2.1.22" evidence="3 7"/>
<evidence type="ECO:0000256" key="5">
    <source>
        <dbReference type="ARBA" id="ARBA00022801"/>
    </source>
</evidence>
<protein>
    <recommendedName>
        <fullName evidence="3 7">Alpha-galactosidase</fullName>
        <ecNumber evidence="3 7">3.2.1.22</ecNumber>
    </recommendedName>
    <alternativeName>
        <fullName evidence="7">Melibiase</fullName>
    </alternativeName>
</protein>
<evidence type="ECO:0000259" key="9">
    <source>
        <dbReference type="Pfam" id="PF17801"/>
    </source>
</evidence>